<comment type="caution">
    <text evidence="2">The sequence shown here is derived from an EMBL/GenBank/DDBJ whole genome shotgun (WGS) entry which is preliminary data.</text>
</comment>
<evidence type="ECO:0000313" key="3">
    <source>
        <dbReference type="Proteomes" id="UP001183615"/>
    </source>
</evidence>
<dbReference type="InterPro" id="IPR034660">
    <property type="entry name" value="DinB/YfiT-like"/>
</dbReference>
<evidence type="ECO:0000313" key="2">
    <source>
        <dbReference type="EMBL" id="MDT0444374.1"/>
    </source>
</evidence>
<protein>
    <submittedName>
        <fullName evidence="2">Maleylpyruvate isomerase family mycothiol-dependent enzyme</fullName>
    </submittedName>
</protein>
<dbReference type="SUPFAM" id="SSF55718">
    <property type="entry name" value="SCP-like"/>
    <property type="match status" value="1"/>
</dbReference>
<dbReference type="Gene3D" id="1.20.120.450">
    <property type="entry name" value="dinb family like domain"/>
    <property type="match status" value="1"/>
</dbReference>
<sequence length="262" mass="28089">MNGAGTALDEARAALRARQGAGARYDADGAPHTELAWARAGTAFFARALAELSDADLSASSLLPGWDRRALIAHVGYNARALTRLCTWGRTGTECPMYASPRQRAAEIARGATLPARALRSLFAHSEVHLNVEWRDLPGPAWDASVVTAQGRTVPLRETAWMRTREVWVHAVDLGGGAGFRDIPPGLLDRLAADVLAAWERRGERPALTLAATDRDAPLAVAPGGGPSVTGTAADLTRWLTGRGARRLTCDHGELPRLPRWL</sequence>
<dbReference type="InterPro" id="IPR017517">
    <property type="entry name" value="Maleyloyr_isom"/>
</dbReference>
<keyword evidence="2" id="KW-0413">Isomerase</keyword>
<dbReference type="InterPro" id="IPR024344">
    <property type="entry name" value="MDMPI_metal-binding"/>
</dbReference>
<dbReference type="GO" id="GO:0016853">
    <property type="term" value="F:isomerase activity"/>
    <property type="evidence" value="ECO:0007669"/>
    <property type="project" value="UniProtKB-KW"/>
</dbReference>
<evidence type="ECO:0000259" key="1">
    <source>
        <dbReference type="Pfam" id="PF11716"/>
    </source>
</evidence>
<dbReference type="SUPFAM" id="SSF109854">
    <property type="entry name" value="DinB/YfiT-like putative metalloenzymes"/>
    <property type="match status" value="1"/>
</dbReference>
<feature type="domain" description="Mycothiol-dependent maleylpyruvate isomerase metal-binding" evidence="1">
    <location>
        <begin position="39"/>
        <end position="174"/>
    </location>
</feature>
<dbReference type="Proteomes" id="UP001183615">
    <property type="component" value="Unassembled WGS sequence"/>
</dbReference>
<dbReference type="Gene3D" id="3.30.1050.20">
    <property type="match status" value="1"/>
</dbReference>
<reference evidence="3" key="1">
    <citation type="submission" date="2023-07" db="EMBL/GenBank/DDBJ databases">
        <title>30 novel species of actinomycetes from the DSMZ collection.</title>
        <authorList>
            <person name="Nouioui I."/>
        </authorList>
    </citation>
    <scope>NUCLEOTIDE SEQUENCE [LARGE SCALE GENOMIC DNA]</scope>
    <source>
        <strain evidence="3">DSM 41886</strain>
    </source>
</reference>
<dbReference type="NCBIfam" id="TIGR03083">
    <property type="entry name" value="maleylpyruvate isomerase family mycothiol-dependent enzyme"/>
    <property type="match status" value="1"/>
</dbReference>
<organism evidence="2 3">
    <name type="scientific">Streptomyces johnsoniae</name>
    <dbReference type="NCBI Taxonomy" id="3075532"/>
    <lineage>
        <taxon>Bacteria</taxon>
        <taxon>Bacillati</taxon>
        <taxon>Actinomycetota</taxon>
        <taxon>Actinomycetes</taxon>
        <taxon>Kitasatosporales</taxon>
        <taxon>Streptomycetaceae</taxon>
        <taxon>Streptomyces</taxon>
    </lineage>
</organism>
<proteinExistence type="predicted"/>
<dbReference type="InterPro" id="IPR036527">
    <property type="entry name" value="SCP2_sterol-bd_dom_sf"/>
</dbReference>
<dbReference type="Pfam" id="PF11716">
    <property type="entry name" value="MDMPI_N"/>
    <property type="match status" value="1"/>
</dbReference>
<dbReference type="EMBL" id="JAVREV010000009">
    <property type="protein sequence ID" value="MDT0444374.1"/>
    <property type="molecule type" value="Genomic_DNA"/>
</dbReference>
<keyword evidence="3" id="KW-1185">Reference proteome</keyword>
<name>A0ABU2S992_9ACTN</name>
<gene>
    <name evidence="2" type="ORF">RM779_17480</name>
</gene>
<accession>A0ABU2S992</accession>
<dbReference type="RefSeq" id="WP_311618642.1">
    <property type="nucleotide sequence ID" value="NZ_JAVREV010000009.1"/>
</dbReference>